<evidence type="ECO:0000313" key="2">
    <source>
        <dbReference type="EMBL" id="CAI5450793.1"/>
    </source>
</evidence>
<evidence type="ECO:0000313" key="3">
    <source>
        <dbReference type="Proteomes" id="UP001152747"/>
    </source>
</evidence>
<proteinExistence type="predicted"/>
<dbReference type="AlphaFoldDB" id="A0A9P1IWQ3"/>
<sequence>MKCSLLILFLIVNVQLSSSDNLLDKLMVFKQSRFKAYFVNHRPFNNKPEKLTSYTNLLKENVDFLNNEIFNFIMNNETSEALKFIAPDFIYIERGTPQTVSRLFETIRKYSKYLTFPASKLIDVNYIIQESQHSSMKLEYYVNFGTKECKIVTENIESQLDFNITLTSVDLKCREVSICPNC</sequence>
<dbReference type="Proteomes" id="UP001152747">
    <property type="component" value="Unassembled WGS sequence"/>
</dbReference>
<evidence type="ECO:0008006" key="4">
    <source>
        <dbReference type="Google" id="ProtNLM"/>
    </source>
</evidence>
<organism evidence="2 3">
    <name type="scientific">Caenorhabditis angaria</name>
    <dbReference type="NCBI Taxonomy" id="860376"/>
    <lineage>
        <taxon>Eukaryota</taxon>
        <taxon>Metazoa</taxon>
        <taxon>Ecdysozoa</taxon>
        <taxon>Nematoda</taxon>
        <taxon>Chromadorea</taxon>
        <taxon>Rhabditida</taxon>
        <taxon>Rhabditina</taxon>
        <taxon>Rhabditomorpha</taxon>
        <taxon>Rhabditoidea</taxon>
        <taxon>Rhabditidae</taxon>
        <taxon>Peloderinae</taxon>
        <taxon>Caenorhabditis</taxon>
    </lineage>
</organism>
<protein>
    <recommendedName>
        <fullName evidence="4">DUF38 domain-containing protein</fullName>
    </recommendedName>
</protein>
<name>A0A9P1IWQ3_9PELO</name>
<keyword evidence="3" id="KW-1185">Reference proteome</keyword>
<dbReference type="EMBL" id="CANHGI010000005">
    <property type="protein sequence ID" value="CAI5450793.1"/>
    <property type="molecule type" value="Genomic_DNA"/>
</dbReference>
<reference evidence="2" key="1">
    <citation type="submission" date="2022-11" db="EMBL/GenBank/DDBJ databases">
        <authorList>
            <person name="Kikuchi T."/>
        </authorList>
    </citation>
    <scope>NUCLEOTIDE SEQUENCE</scope>
    <source>
        <strain evidence="2">PS1010</strain>
    </source>
</reference>
<gene>
    <name evidence="2" type="ORF">CAMP_LOCUS13430</name>
</gene>
<comment type="caution">
    <text evidence="2">The sequence shown here is derived from an EMBL/GenBank/DDBJ whole genome shotgun (WGS) entry which is preliminary data.</text>
</comment>
<feature type="chain" id="PRO_5040134038" description="DUF38 domain-containing protein" evidence="1">
    <location>
        <begin position="20"/>
        <end position="182"/>
    </location>
</feature>
<feature type="signal peptide" evidence="1">
    <location>
        <begin position="1"/>
        <end position="19"/>
    </location>
</feature>
<evidence type="ECO:0000256" key="1">
    <source>
        <dbReference type="SAM" id="SignalP"/>
    </source>
</evidence>
<accession>A0A9P1IWQ3</accession>
<keyword evidence="1" id="KW-0732">Signal</keyword>